<keyword evidence="2" id="KW-0547">Nucleotide-binding</keyword>
<dbReference type="InterPro" id="IPR004364">
    <property type="entry name" value="Aa-tRNA-synt_II"/>
</dbReference>
<keyword evidence="5" id="KW-0648">Protein biosynthesis</keyword>
<keyword evidence="1 5" id="KW-0436">Ligase</keyword>
<organism evidence="5 6">
    <name type="scientific">Candidatus Uhrbacteria bacterium CG_4_9_14_3_um_filter_36_7</name>
    <dbReference type="NCBI Taxonomy" id="1975033"/>
    <lineage>
        <taxon>Bacteria</taxon>
        <taxon>Candidatus Uhriibacteriota</taxon>
    </lineage>
</organism>
<reference evidence="6" key="1">
    <citation type="submission" date="2017-09" db="EMBL/GenBank/DDBJ databases">
        <title>Depth-based differentiation of microbial function through sediment-hosted aquifers and enrichment of novel symbionts in the deep terrestrial subsurface.</title>
        <authorList>
            <person name="Probst A.J."/>
            <person name="Ladd B."/>
            <person name="Jarett J.K."/>
            <person name="Geller-Mcgrath D.E."/>
            <person name="Sieber C.M.K."/>
            <person name="Emerson J.B."/>
            <person name="Anantharaman K."/>
            <person name="Thomas B.C."/>
            <person name="Malmstrom R."/>
            <person name="Stieglmeier M."/>
            <person name="Klingl A."/>
            <person name="Woyke T."/>
            <person name="Ryan C.M."/>
            <person name="Banfield J.F."/>
        </authorList>
    </citation>
    <scope>NUCLEOTIDE SEQUENCE [LARGE SCALE GENOMIC DNA]</scope>
</reference>
<dbReference type="GO" id="GO:0004824">
    <property type="term" value="F:lysine-tRNA ligase activity"/>
    <property type="evidence" value="ECO:0007669"/>
    <property type="project" value="TreeGrafter"/>
</dbReference>
<dbReference type="GO" id="GO:0000049">
    <property type="term" value="F:tRNA binding"/>
    <property type="evidence" value="ECO:0007669"/>
    <property type="project" value="TreeGrafter"/>
</dbReference>
<name>A0A2M7XID2_9BACT</name>
<dbReference type="SUPFAM" id="SSF55681">
    <property type="entry name" value="Class II aaRS and biotin synthetases"/>
    <property type="match status" value="1"/>
</dbReference>
<evidence type="ECO:0000256" key="1">
    <source>
        <dbReference type="ARBA" id="ARBA00022598"/>
    </source>
</evidence>
<dbReference type="EMBL" id="PFWS01000018">
    <property type="protein sequence ID" value="PJA47476.1"/>
    <property type="molecule type" value="Genomic_DNA"/>
</dbReference>
<protein>
    <submittedName>
        <fullName evidence="5">Elongation factor P--(R)-beta-lysine ligase</fullName>
    </submittedName>
</protein>
<dbReference type="InterPro" id="IPR045864">
    <property type="entry name" value="aa-tRNA-synth_II/BPL/LPL"/>
</dbReference>
<evidence type="ECO:0000259" key="4">
    <source>
        <dbReference type="PROSITE" id="PS50862"/>
    </source>
</evidence>
<evidence type="ECO:0000256" key="3">
    <source>
        <dbReference type="ARBA" id="ARBA00022840"/>
    </source>
</evidence>
<proteinExistence type="predicted"/>
<evidence type="ECO:0000313" key="6">
    <source>
        <dbReference type="Proteomes" id="UP000229749"/>
    </source>
</evidence>
<gene>
    <name evidence="5" type="ORF">CO172_01185</name>
</gene>
<keyword evidence="5" id="KW-0251">Elongation factor</keyword>
<dbReference type="AlphaFoldDB" id="A0A2M7XID2"/>
<comment type="caution">
    <text evidence="5">The sequence shown here is derived from an EMBL/GenBank/DDBJ whole genome shotgun (WGS) entry which is preliminary data.</text>
</comment>
<keyword evidence="3" id="KW-0067">ATP-binding</keyword>
<dbReference type="InterPro" id="IPR006195">
    <property type="entry name" value="aa-tRNA-synth_II"/>
</dbReference>
<dbReference type="PANTHER" id="PTHR42918:SF6">
    <property type="entry name" value="ELONGATION FACTOR P--(R)-BETA-LYSINE LIGASE"/>
    <property type="match status" value="1"/>
</dbReference>
<dbReference type="GO" id="GO:0005829">
    <property type="term" value="C:cytosol"/>
    <property type="evidence" value="ECO:0007669"/>
    <property type="project" value="TreeGrafter"/>
</dbReference>
<feature type="non-terminal residue" evidence="5">
    <location>
        <position position="140"/>
    </location>
</feature>
<dbReference type="PROSITE" id="PS50862">
    <property type="entry name" value="AA_TRNA_LIGASE_II"/>
    <property type="match status" value="1"/>
</dbReference>
<dbReference type="PANTHER" id="PTHR42918">
    <property type="entry name" value="LYSYL-TRNA SYNTHETASE"/>
    <property type="match status" value="1"/>
</dbReference>
<dbReference type="GO" id="GO:0003746">
    <property type="term" value="F:translation elongation factor activity"/>
    <property type="evidence" value="ECO:0007669"/>
    <property type="project" value="UniProtKB-KW"/>
</dbReference>
<dbReference type="GO" id="GO:0006430">
    <property type="term" value="P:lysyl-tRNA aminoacylation"/>
    <property type="evidence" value="ECO:0007669"/>
    <property type="project" value="TreeGrafter"/>
</dbReference>
<dbReference type="Gene3D" id="3.30.930.10">
    <property type="entry name" value="Bira Bifunctional Protein, Domain 2"/>
    <property type="match status" value="1"/>
</dbReference>
<evidence type="ECO:0000313" key="5">
    <source>
        <dbReference type="EMBL" id="PJA47476.1"/>
    </source>
</evidence>
<accession>A0A2M7XID2</accession>
<dbReference type="Proteomes" id="UP000229749">
    <property type="component" value="Unassembled WGS sequence"/>
</dbReference>
<evidence type="ECO:0000256" key="2">
    <source>
        <dbReference type="ARBA" id="ARBA00022741"/>
    </source>
</evidence>
<feature type="domain" description="Aminoacyl-transfer RNA synthetases class-II family profile" evidence="4">
    <location>
        <begin position="10"/>
        <end position="140"/>
    </location>
</feature>
<dbReference type="GO" id="GO:0005524">
    <property type="term" value="F:ATP binding"/>
    <property type="evidence" value="ECO:0007669"/>
    <property type="project" value="InterPro"/>
</dbReference>
<dbReference type="Pfam" id="PF00152">
    <property type="entry name" value="tRNA-synt_2"/>
    <property type="match status" value="1"/>
</dbReference>
<sequence>MFLQTIVKQRNQLLQTIRDFFQNRGYLEVETPLCVPSPGMEPNLSPIEVKIKDVCGKTFQAGLITSPEYSMKKLLGHGFEKIFTITKVFRNEEPFDETHNIEFTMLEWYCQGKNYKDCMDETEDLIKACALAFMSSKAHP</sequence>